<name>A0ABU1MWH4_9CAUL</name>
<evidence type="ECO:0000313" key="2">
    <source>
        <dbReference type="Proteomes" id="UP001262754"/>
    </source>
</evidence>
<comment type="caution">
    <text evidence="1">The sequence shown here is derived from an EMBL/GenBank/DDBJ whole genome shotgun (WGS) entry which is preliminary data.</text>
</comment>
<dbReference type="EMBL" id="JAVDRL010000003">
    <property type="protein sequence ID" value="MDR6530261.1"/>
    <property type="molecule type" value="Genomic_DNA"/>
</dbReference>
<proteinExistence type="predicted"/>
<reference evidence="1 2" key="1">
    <citation type="submission" date="2023-07" db="EMBL/GenBank/DDBJ databases">
        <title>Sorghum-associated microbial communities from plants grown in Nebraska, USA.</title>
        <authorList>
            <person name="Schachtman D."/>
        </authorList>
    </citation>
    <scope>NUCLEOTIDE SEQUENCE [LARGE SCALE GENOMIC DNA]</scope>
    <source>
        <strain evidence="1 2">DS2154</strain>
    </source>
</reference>
<dbReference type="RefSeq" id="WP_310029713.1">
    <property type="nucleotide sequence ID" value="NZ_JAVDRL010000003.1"/>
</dbReference>
<keyword evidence="2" id="KW-1185">Reference proteome</keyword>
<sequence>MTCTVLVCDDEPTLAAEWIQRICDIAPASAYAIRPAPGNEQIAEGVKVLLKRRHAARQGAARPADPCLFDGVDILVVDYDLLHVDEDNARYTGEGVARLARSFADCAIVVVLNQFPEAQFDLSLRGHLISHADLNIDVELLGTDGLWRPRPWKDFRPWSWQVLSESVARQRDRTEVIANDLDAKVVDILGMTAADAARLSDSAFGFLAPAAGDFAALATQSFRGFVEHASDGRDAIALLERDPRAAAALAAARISKWLEREVLGPQDVLVDIPHLLQRYPFLVAGDVTDIDAWNAAMEDEAALRARLPDGLWFDAPNWLSRPALWWRRLETDADIRKQRLEFDFSRVPDIAFLEDVSSFCPIEAARDFRAGFHNSFDRRFAKVVDGIRYAPQRRLAFGG</sequence>
<evidence type="ECO:0000313" key="1">
    <source>
        <dbReference type="EMBL" id="MDR6530261.1"/>
    </source>
</evidence>
<organism evidence="1 2">
    <name type="scientific">Caulobacter rhizosphaerae</name>
    <dbReference type="NCBI Taxonomy" id="2010972"/>
    <lineage>
        <taxon>Bacteria</taxon>
        <taxon>Pseudomonadati</taxon>
        <taxon>Pseudomonadota</taxon>
        <taxon>Alphaproteobacteria</taxon>
        <taxon>Caulobacterales</taxon>
        <taxon>Caulobacteraceae</taxon>
        <taxon>Caulobacter</taxon>
    </lineage>
</organism>
<dbReference type="Proteomes" id="UP001262754">
    <property type="component" value="Unassembled WGS sequence"/>
</dbReference>
<accession>A0ABU1MWH4</accession>
<gene>
    <name evidence="1" type="ORF">J2800_000997</name>
</gene>
<protein>
    <submittedName>
        <fullName evidence="1">Uncharacterized protein</fullName>
    </submittedName>
</protein>